<dbReference type="Pfam" id="PF00207">
    <property type="entry name" value="A2M"/>
    <property type="match status" value="1"/>
</dbReference>
<dbReference type="InterPro" id="IPR041813">
    <property type="entry name" value="A2M_TED"/>
</dbReference>
<dbReference type="PROSITE" id="PS00477">
    <property type="entry name" value="ALPHA_2_MACROGLOBULIN"/>
    <property type="match status" value="1"/>
</dbReference>
<dbReference type="Pfam" id="PF07678">
    <property type="entry name" value="TED_complement"/>
    <property type="match status" value="1"/>
</dbReference>
<evidence type="ECO:0000256" key="1">
    <source>
        <dbReference type="ARBA" id="ARBA00022729"/>
    </source>
</evidence>
<dbReference type="PANTHER" id="PTHR11412">
    <property type="entry name" value="MACROGLOBULIN / COMPLEMENT"/>
    <property type="match status" value="1"/>
</dbReference>
<keyword evidence="2" id="KW-0882">Thioester bond</keyword>
<evidence type="ECO:0000256" key="3">
    <source>
        <dbReference type="ARBA" id="ARBA00023157"/>
    </source>
</evidence>
<dbReference type="Gene3D" id="1.50.10.20">
    <property type="match status" value="1"/>
</dbReference>
<evidence type="ECO:0000313" key="5">
    <source>
        <dbReference type="EMBL" id="WAQ99032.1"/>
    </source>
</evidence>
<evidence type="ECO:0000259" key="4">
    <source>
        <dbReference type="SMART" id="SM01360"/>
    </source>
</evidence>
<dbReference type="Gene3D" id="2.60.40.10">
    <property type="entry name" value="Immunoglobulins"/>
    <property type="match status" value="1"/>
</dbReference>
<proteinExistence type="predicted"/>
<dbReference type="InterPro" id="IPR008930">
    <property type="entry name" value="Terpenoid_cyclase/PrenylTrfase"/>
</dbReference>
<dbReference type="Gene3D" id="2.60.120.1540">
    <property type="match status" value="1"/>
</dbReference>
<dbReference type="InterPro" id="IPR019742">
    <property type="entry name" value="MacrogloblnA2_CS"/>
</dbReference>
<keyword evidence="3" id="KW-1015">Disulfide bond</keyword>
<dbReference type="Gene3D" id="2.20.130.20">
    <property type="match status" value="1"/>
</dbReference>
<name>A0ABY7DQP0_MYAAR</name>
<dbReference type="EMBL" id="CP111014">
    <property type="protein sequence ID" value="WAQ99032.1"/>
    <property type="molecule type" value="Genomic_DNA"/>
</dbReference>
<dbReference type="InterPro" id="IPR050473">
    <property type="entry name" value="A2M/Complement_sys"/>
</dbReference>
<sequence length="620" mass="68085">MADGRVFMMAAVSGMCGPMVTASARPSTTTRAPDGMKAPTKVRKRFLKMWLWEVLCRRTCIYRSCDDDCNPDDCNVKIYSANGSVSIKGTVPDTITSWVATAFALETFRSFFVSLQLPYSVVRGEKLILQANVFNYNSFPVFVSMFYNAYVLLRRNPDFDNIHISTWWTSVYSTNVARFAMVKPNSAATVYFPIIPRALGKIKLTVETRSIYSADAVERKLLVEPEGTAGEYNVPVLLNLKNTPDFTTTVPITFPPNTVPGSERITVSVIGDLMGPSINGLESLIKMPYGCGEQNMLNFAPNIFVTKYLSVTNNLDTALAEKTKNYMKKGYQRELTYQHKDGSFSAFGERDPSGSMWLSAFVLKSFVQARPYIFIDDRVMTRTVDWILKHQNSNGTFQEPGKVLHKEMQGGSIAGERSLTAFVLAALLEARGVQGVGGQNANSVALATAFLESEVPAMTDVYELAITSYALALAGSRQAVTTLNRLQGLATMEGGMRYWKKTETTVKPAAHQWDKPNGKALSVELSAYGLLALAAIGNRDDGLLVLKWLTSQRNPNGGFASTQDTIVALQALAEMASLVYSKTFSAVIFVTGPAGSDITENFAVNDGNSLILQSREVTIR</sequence>
<gene>
    <name evidence="5" type="ORF">MAR_023405</name>
</gene>
<dbReference type="CDD" id="cd02897">
    <property type="entry name" value="A2M_2"/>
    <property type="match status" value="1"/>
</dbReference>
<keyword evidence="6" id="KW-1185">Reference proteome</keyword>
<keyword evidence="1" id="KW-0732">Signal</keyword>
<dbReference type="InterPro" id="IPR013783">
    <property type="entry name" value="Ig-like_fold"/>
</dbReference>
<dbReference type="InterPro" id="IPR047565">
    <property type="entry name" value="Alpha-macroglob_thiol-ester_cl"/>
</dbReference>
<evidence type="ECO:0000313" key="6">
    <source>
        <dbReference type="Proteomes" id="UP001164746"/>
    </source>
</evidence>
<dbReference type="PANTHER" id="PTHR11412:SF136">
    <property type="entry name" value="CD109 ANTIGEN"/>
    <property type="match status" value="1"/>
</dbReference>
<reference evidence="5" key="1">
    <citation type="submission" date="2022-11" db="EMBL/GenBank/DDBJ databases">
        <title>Centuries of genome instability and evolution in soft-shell clam transmissible cancer (bioRxiv).</title>
        <authorList>
            <person name="Hart S.F.M."/>
            <person name="Yonemitsu M.A."/>
            <person name="Giersch R.M."/>
            <person name="Beal B.F."/>
            <person name="Arriagada G."/>
            <person name="Davis B.W."/>
            <person name="Ostrander E.A."/>
            <person name="Goff S.P."/>
            <person name="Metzger M.J."/>
        </authorList>
    </citation>
    <scope>NUCLEOTIDE SEQUENCE</scope>
    <source>
        <strain evidence="5">MELC-2E11</strain>
        <tissue evidence="5">Siphon/mantle</tissue>
    </source>
</reference>
<dbReference type="Proteomes" id="UP001164746">
    <property type="component" value="Chromosome 3"/>
</dbReference>
<accession>A0ABY7DQP0</accession>
<organism evidence="5 6">
    <name type="scientific">Mya arenaria</name>
    <name type="common">Soft-shell clam</name>
    <dbReference type="NCBI Taxonomy" id="6604"/>
    <lineage>
        <taxon>Eukaryota</taxon>
        <taxon>Metazoa</taxon>
        <taxon>Spiralia</taxon>
        <taxon>Lophotrochozoa</taxon>
        <taxon>Mollusca</taxon>
        <taxon>Bivalvia</taxon>
        <taxon>Autobranchia</taxon>
        <taxon>Heteroconchia</taxon>
        <taxon>Euheterodonta</taxon>
        <taxon>Imparidentia</taxon>
        <taxon>Neoheterodontei</taxon>
        <taxon>Myida</taxon>
        <taxon>Myoidea</taxon>
        <taxon>Myidae</taxon>
        <taxon>Mya</taxon>
    </lineage>
</organism>
<protein>
    <submittedName>
        <fullName evidence="5">CD109-like protein</fullName>
    </submittedName>
</protein>
<feature type="domain" description="Alpha-2-macroglobulin" evidence="4">
    <location>
        <begin position="80"/>
        <end position="145"/>
    </location>
</feature>
<dbReference type="InterPro" id="IPR011626">
    <property type="entry name" value="Alpha-macroglobulin_TED"/>
</dbReference>
<dbReference type="SMART" id="SM01360">
    <property type="entry name" value="A2M"/>
    <property type="match status" value="1"/>
</dbReference>
<dbReference type="SMART" id="SM01419">
    <property type="entry name" value="Thiol-ester_cl"/>
    <property type="match status" value="1"/>
</dbReference>
<dbReference type="InterPro" id="IPR001599">
    <property type="entry name" value="Macroglobln_a2"/>
</dbReference>
<evidence type="ECO:0000256" key="2">
    <source>
        <dbReference type="ARBA" id="ARBA00022966"/>
    </source>
</evidence>
<dbReference type="SUPFAM" id="SSF48239">
    <property type="entry name" value="Terpenoid cyclases/Protein prenyltransferases"/>
    <property type="match status" value="1"/>
</dbReference>